<protein>
    <recommendedName>
        <fullName evidence="2">Anti-sigma factor antagonist</fullName>
    </recommendedName>
</protein>
<dbReference type="Gene3D" id="3.30.750.24">
    <property type="entry name" value="STAS domain"/>
    <property type="match status" value="1"/>
</dbReference>
<feature type="domain" description="STAS" evidence="3">
    <location>
        <begin position="15"/>
        <end position="118"/>
    </location>
</feature>
<organism evidence="4 5">
    <name type="scientific">Catellatospora bangladeshensis</name>
    <dbReference type="NCBI Taxonomy" id="310355"/>
    <lineage>
        <taxon>Bacteria</taxon>
        <taxon>Bacillati</taxon>
        <taxon>Actinomycetota</taxon>
        <taxon>Actinomycetes</taxon>
        <taxon>Micromonosporales</taxon>
        <taxon>Micromonosporaceae</taxon>
        <taxon>Catellatospora</taxon>
    </lineage>
</organism>
<dbReference type="SUPFAM" id="SSF52091">
    <property type="entry name" value="SpoIIaa-like"/>
    <property type="match status" value="1"/>
</dbReference>
<dbReference type="CDD" id="cd07043">
    <property type="entry name" value="STAS_anti-anti-sigma_factors"/>
    <property type="match status" value="1"/>
</dbReference>
<dbReference type="GO" id="GO:0043856">
    <property type="term" value="F:anti-sigma factor antagonist activity"/>
    <property type="evidence" value="ECO:0007669"/>
    <property type="project" value="InterPro"/>
</dbReference>
<dbReference type="Pfam" id="PF01740">
    <property type="entry name" value="STAS"/>
    <property type="match status" value="1"/>
</dbReference>
<comment type="caution">
    <text evidence="4">The sequence shown here is derived from an EMBL/GenBank/DDBJ whole genome shotgun (WGS) entry which is preliminary data.</text>
</comment>
<comment type="similarity">
    <text evidence="1 2">Belongs to the anti-sigma-factor antagonist family.</text>
</comment>
<dbReference type="PANTHER" id="PTHR33495:SF2">
    <property type="entry name" value="ANTI-SIGMA FACTOR ANTAGONIST TM_1081-RELATED"/>
    <property type="match status" value="1"/>
</dbReference>
<evidence type="ECO:0000256" key="2">
    <source>
        <dbReference type="RuleBase" id="RU003749"/>
    </source>
</evidence>
<dbReference type="PROSITE" id="PS50801">
    <property type="entry name" value="STAS"/>
    <property type="match status" value="1"/>
</dbReference>
<reference evidence="4 5" key="1">
    <citation type="submission" date="2021-01" db="EMBL/GenBank/DDBJ databases">
        <title>Whole genome shotgun sequence of Catellatospora bangladeshensis NBRC 107357.</title>
        <authorList>
            <person name="Komaki H."/>
            <person name="Tamura T."/>
        </authorList>
    </citation>
    <scope>NUCLEOTIDE SEQUENCE [LARGE SCALE GENOMIC DNA]</scope>
    <source>
        <strain evidence="4 5">NBRC 107357</strain>
    </source>
</reference>
<dbReference type="InterPro" id="IPR002645">
    <property type="entry name" value="STAS_dom"/>
</dbReference>
<dbReference type="NCBIfam" id="TIGR00377">
    <property type="entry name" value="ant_ant_sig"/>
    <property type="match status" value="1"/>
</dbReference>
<dbReference type="AlphaFoldDB" id="A0A8J3JR53"/>
<proteinExistence type="inferred from homology"/>
<keyword evidence="5" id="KW-1185">Reference proteome</keyword>
<dbReference type="PANTHER" id="PTHR33495">
    <property type="entry name" value="ANTI-SIGMA FACTOR ANTAGONIST TM_1081-RELATED-RELATED"/>
    <property type="match status" value="1"/>
</dbReference>
<accession>A0A8J3JR53</accession>
<evidence type="ECO:0000313" key="5">
    <source>
        <dbReference type="Proteomes" id="UP000601223"/>
    </source>
</evidence>
<dbReference type="InterPro" id="IPR003658">
    <property type="entry name" value="Anti-sigma_ant"/>
</dbReference>
<dbReference type="InterPro" id="IPR036513">
    <property type="entry name" value="STAS_dom_sf"/>
</dbReference>
<name>A0A8J3JR53_9ACTN</name>
<sequence length="118" mass="12198">MCATTFRVTATPPQLSHLIAAADGEVRVALAGEVDLAVADELHRWLTGAAGDHPGLPVVVDMSGVTFIDSSGIRAFVRARADVTAAGCGMRLVNTTGMALRVLQVAGVYTHLSGEPAE</sequence>
<dbReference type="Proteomes" id="UP000601223">
    <property type="component" value="Unassembled WGS sequence"/>
</dbReference>
<dbReference type="EMBL" id="BONF01000047">
    <property type="protein sequence ID" value="GIF85426.1"/>
    <property type="molecule type" value="Genomic_DNA"/>
</dbReference>
<evidence type="ECO:0000259" key="3">
    <source>
        <dbReference type="PROSITE" id="PS50801"/>
    </source>
</evidence>
<evidence type="ECO:0000313" key="4">
    <source>
        <dbReference type="EMBL" id="GIF85426.1"/>
    </source>
</evidence>
<evidence type="ECO:0000256" key="1">
    <source>
        <dbReference type="ARBA" id="ARBA00009013"/>
    </source>
</evidence>
<gene>
    <name evidence="4" type="ORF">Cba03nite_67750</name>
</gene>